<gene>
    <name evidence="1" type="ORF">TNCT_2261</name>
</gene>
<proteinExistence type="predicted"/>
<evidence type="ECO:0000313" key="1">
    <source>
        <dbReference type="EMBL" id="GFQ64654.1"/>
    </source>
</evidence>
<name>A0A8X6K777_TRICU</name>
<dbReference type="Proteomes" id="UP000887116">
    <property type="component" value="Unassembled WGS sequence"/>
</dbReference>
<dbReference type="OrthoDB" id="6429316at2759"/>
<organism evidence="1 2">
    <name type="scientific">Trichonephila clavata</name>
    <name type="common">Joro spider</name>
    <name type="synonym">Nephila clavata</name>
    <dbReference type="NCBI Taxonomy" id="2740835"/>
    <lineage>
        <taxon>Eukaryota</taxon>
        <taxon>Metazoa</taxon>
        <taxon>Ecdysozoa</taxon>
        <taxon>Arthropoda</taxon>
        <taxon>Chelicerata</taxon>
        <taxon>Arachnida</taxon>
        <taxon>Araneae</taxon>
        <taxon>Araneomorphae</taxon>
        <taxon>Entelegynae</taxon>
        <taxon>Araneoidea</taxon>
        <taxon>Nephilidae</taxon>
        <taxon>Trichonephila</taxon>
    </lineage>
</organism>
<accession>A0A8X6K777</accession>
<dbReference type="EMBL" id="BMAO01010084">
    <property type="protein sequence ID" value="GFQ64654.1"/>
    <property type="molecule type" value="Genomic_DNA"/>
</dbReference>
<evidence type="ECO:0000313" key="2">
    <source>
        <dbReference type="Proteomes" id="UP000887116"/>
    </source>
</evidence>
<dbReference type="AlphaFoldDB" id="A0A8X6K777"/>
<comment type="caution">
    <text evidence="1">The sequence shown here is derived from an EMBL/GenBank/DDBJ whole genome shotgun (WGS) entry which is preliminary data.</text>
</comment>
<keyword evidence="2" id="KW-1185">Reference proteome</keyword>
<protein>
    <submittedName>
        <fullName evidence="1">Uncharacterized protein</fullName>
    </submittedName>
</protein>
<reference evidence="1" key="1">
    <citation type="submission" date="2020-07" db="EMBL/GenBank/DDBJ databases">
        <title>Multicomponent nature underlies the extraordinary mechanical properties of spider dragline silk.</title>
        <authorList>
            <person name="Kono N."/>
            <person name="Nakamura H."/>
            <person name="Mori M."/>
            <person name="Yoshida Y."/>
            <person name="Ohtoshi R."/>
            <person name="Malay A.D."/>
            <person name="Moran D.A.P."/>
            <person name="Tomita M."/>
            <person name="Numata K."/>
            <person name="Arakawa K."/>
        </authorList>
    </citation>
    <scope>NUCLEOTIDE SEQUENCE</scope>
</reference>
<sequence length="100" mass="11573">MLDHHRKRKDSLSKPFSSTRIGHSVCRKFQFPEGSCSNQPFLFESSNKALFTFNGESYSPLSDKRRDEFGWKLALVGNKLSVLVRRRLSILSYTDVFKRG</sequence>